<sequence length="111" mass="12114">MKDWPTSLSSHSLPSHAICFCLTTNKHCLSSNNEGGKFIGAHRVNSAHYLANTLVKRGLGVIQIDGGEKETLRASLPRKLVGCIYSPKTPDKNHPIVCFPLSGHLFRDGDC</sequence>
<name>A0ABD0LLA7_9CAEN</name>
<reference evidence="1 2" key="1">
    <citation type="journal article" date="2023" name="Sci. Data">
        <title>Genome assembly of the Korean intertidal mud-creeper Batillaria attramentaria.</title>
        <authorList>
            <person name="Patra A.K."/>
            <person name="Ho P.T."/>
            <person name="Jun S."/>
            <person name="Lee S.J."/>
            <person name="Kim Y."/>
            <person name="Won Y.J."/>
        </authorList>
    </citation>
    <scope>NUCLEOTIDE SEQUENCE [LARGE SCALE GENOMIC DNA]</scope>
    <source>
        <strain evidence="1">Wonlab-2016</strain>
    </source>
</reference>
<dbReference type="EMBL" id="JACVVK020000042">
    <property type="protein sequence ID" value="KAK7499764.1"/>
    <property type="molecule type" value="Genomic_DNA"/>
</dbReference>
<evidence type="ECO:0000313" key="1">
    <source>
        <dbReference type="EMBL" id="KAK7499764.1"/>
    </source>
</evidence>
<gene>
    <name evidence="1" type="ORF">BaRGS_00009105</name>
</gene>
<evidence type="ECO:0000313" key="2">
    <source>
        <dbReference type="Proteomes" id="UP001519460"/>
    </source>
</evidence>
<proteinExistence type="predicted"/>
<protein>
    <submittedName>
        <fullName evidence="1">Uncharacterized protein</fullName>
    </submittedName>
</protein>
<dbReference type="AlphaFoldDB" id="A0ABD0LLA7"/>
<keyword evidence="2" id="KW-1185">Reference proteome</keyword>
<accession>A0ABD0LLA7</accession>
<comment type="caution">
    <text evidence="1">The sequence shown here is derived from an EMBL/GenBank/DDBJ whole genome shotgun (WGS) entry which is preliminary data.</text>
</comment>
<dbReference type="Proteomes" id="UP001519460">
    <property type="component" value="Unassembled WGS sequence"/>
</dbReference>
<organism evidence="1 2">
    <name type="scientific">Batillaria attramentaria</name>
    <dbReference type="NCBI Taxonomy" id="370345"/>
    <lineage>
        <taxon>Eukaryota</taxon>
        <taxon>Metazoa</taxon>
        <taxon>Spiralia</taxon>
        <taxon>Lophotrochozoa</taxon>
        <taxon>Mollusca</taxon>
        <taxon>Gastropoda</taxon>
        <taxon>Caenogastropoda</taxon>
        <taxon>Sorbeoconcha</taxon>
        <taxon>Cerithioidea</taxon>
        <taxon>Batillariidae</taxon>
        <taxon>Batillaria</taxon>
    </lineage>
</organism>